<accession>A0ABD3T4S1</accession>
<dbReference type="AlphaFoldDB" id="A0ABD3T4S1"/>
<feature type="compositionally biased region" description="Low complexity" evidence="1">
    <location>
        <begin position="289"/>
        <end position="305"/>
    </location>
</feature>
<feature type="chain" id="PRO_5044777042" evidence="3">
    <location>
        <begin position="22"/>
        <end position="387"/>
    </location>
</feature>
<evidence type="ECO:0000256" key="2">
    <source>
        <dbReference type="SAM" id="Phobius"/>
    </source>
</evidence>
<feature type="region of interest" description="Disordered" evidence="1">
    <location>
        <begin position="321"/>
        <end position="341"/>
    </location>
</feature>
<keyword evidence="2" id="KW-0812">Transmembrane</keyword>
<gene>
    <name evidence="4" type="ORF">ACJMK2_023347</name>
</gene>
<evidence type="ECO:0000256" key="3">
    <source>
        <dbReference type="SAM" id="SignalP"/>
    </source>
</evidence>
<evidence type="ECO:0000313" key="5">
    <source>
        <dbReference type="Proteomes" id="UP001634394"/>
    </source>
</evidence>
<comment type="caution">
    <text evidence="4">The sequence shown here is derived from an EMBL/GenBank/DDBJ whole genome shotgun (WGS) entry which is preliminary data.</text>
</comment>
<protein>
    <submittedName>
        <fullName evidence="4">Uncharacterized protein</fullName>
    </submittedName>
</protein>
<keyword evidence="5" id="KW-1185">Reference proteome</keyword>
<keyword evidence="3" id="KW-0732">Signal</keyword>
<keyword evidence="2" id="KW-0472">Membrane</keyword>
<dbReference type="Proteomes" id="UP001634394">
    <property type="component" value="Unassembled WGS sequence"/>
</dbReference>
<feature type="compositionally biased region" description="Basic and acidic residues" evidence="1">
    <location>
        <begin position="214"/>
        <end position="225"/>
    </location>
</feature>
<name>A0ABD3T4S1_SINWO</name>
<feature type="signal peptide" evidence="3">
    <location>
        <begin position="1"/>
        <end position="21"/>
    </location>
</feature>
<keyword evidence="2" id="KW-1133">Transmembrane helix</keyword>
<sequence>MYLFLGSFCLVVWSFAGVEEAFSYQQDLDRTSNTEQQRNENNGPTEFFTSKPPQYYECLGTGICETGVHFCSERLRRCEKCSDYKTACWTNVHYPNCTQYCKQVLMEEKCNVTVIAKPSPTTTENVLNYTQKTNSSALTNNPETCFHWNWIYVICSLGIVLAISLSCNMYQHCRSKQFKQTRCTNVEQTELLMDQPSEVVVDTPTSLHIIGDQKTSDCPKQDNSHRHSLTPSAPLIGNESLDQEETSIKSHNKRLLLQEPEDVEPCKERQAGPRDQLPGQDMDADINTSSGCSSASSTLSRISSGVTSNNTINITIQNGQTDLSITPTGTKKKYTQPEIPRKDVPYSVEETDADFNHGKLVSEEDTNGKLALLETSAGIGDLKTSYI</sequence>
<feature type="transmembrane region" description="Helical" evidence="2">
    <location>
        <begin position="150"/>
        <end position="170"/>
    </location>
</feature>
<evidence type="ECO:0000313" key="4">
    <source>
        <dbReference type="EMBL" id="KAL3831611.1"/>
    </source>
</evidence>
<dbReference type="EMBL" id="JBJQND010000019">
    <property type="protein sequence ID" value="KAL3831611.1"/>
    <property type="molecule type" value="Genomic_DNA"/>
</dbReference>
<proteinExistence type="predicted"/>
<reference evidence="4 5" key="1">
    <citation type="submission" date="2024-11" db="EMBL/GenBank/DDBJ databases">
        <title>Chromosome-level genome assembly of the freshwater bivalve Anodonta woodiana.</title>
        <authorList>
            <person name="Chen X."/>
        </authorList>
    </citation>
    <scope>NUCLEOTIDE SEQUENCE [LARGE SCALE GENOMIC DNA]</scope>
    <source>
        <strain evidence="4">MN2024</strain>
        <tissue evidence="4">Gills</tissue>
    </source>
</reference>
<organism evidence="4 5">
    <name type="scientific">Sinanodonta woodiana</name>
    <name type="common">Chinese pond mussel</name>
    <name type="synonym">Anodonta woodiana</name>
    <dbReference type="NCBI Taxonomy" id="1069815"/>
    <lineage>
        <taxon>Eukaryota</taxon>
        <taxon>Metazoa</taxon>
        <taxon>Spiralia</taxon>
        <taxon>Lophotrochozoa</taxon>
        <taxon>Mollusca</taxon>
        <taxon>Bivalvia</taxon>
        <taxon>Autobranchia</taxon>
        <taxon>Heteroconchia</taxon>
        <taxon>Palaeoheterodonta</taxon>
        <taxon>Unionida</taxon>
        <taxon>Unionoidea</taxon>
        <taxon>Unionidae</taxon>
        <taxon>Unioninae</taxon>
        <taxon>Sinanodonta</taxon>
    </lineage>
</organism>
<feature type="region of interest" description="Disordered" evidence="1">
    <location>
        <begin position="211"/>
        <end position="305"/>
    </location>
</feature>
<evidence type="ECO:0000256" key="1">
    <source>
        <dbReference type="SAM" id="MobiDB-lite"/>
    </source>
</evidence>